<dbReference type="EMBL" id="CP144751">
    <property type="protein sequence ID" value="WVZ86986.1"/>
    <property type="molecule type" value="Genomic_DNA"/>
</dbReference>
<comment type="similarity">
    <text evidence="2">Belongs to the BRX family.</text>
</comment>
<feature type="domain" description="BRX" evidence="5">
    <location>
        <begin position="403"/>
        <end position="458"/>
    </location>
</feature>
<evidence type="ECO:0000256" key="2">
    <source>
        <dbReference type="ARBA" id="ARBA00009057"/>
    </source>
</evidence>
<dbReference type="AlphaFoldDB" id="A0AAQ3U7R8"/>
<accession>A0AAQ3U7R8</accession>
<feature type="compositionally biased region" description="Low complexity" evidence="4">
    <location>
        <begin position="271"/>
        <end position="293"/>
    </location>
</feature>
<keyword evidence="7" id="KW-1185">Reference proteome</keyword>
<feature type="region of interest" description="Disordered" evidence="4">
    <location>
        <begin position="263"/>
        <end position="301"/>
    </location>
</feature>
<evidence type="ECO:0000256" key="3">
    <source>
        <dbReference type="ARBA" id="ARBA00023242"/>
    </source>
</evidence>
<dbReference type="Pfam" id="PF13713">
    <property type="entry name" value="BRX_N"/>
    <property type="match status" value="1"/>
</dbReference>
<sequence>MDTIILYDTHTKPKKFQLQVEERDRRPEAALGSDEISSSDYCLLKMLACIACSSKEGGEDGSRAAATPHGKDAVKSLTSQLKDMVLKFSGSSKQYKGAAGTPPFRGGGSYRRPYPSFIDDTGFTPASRVVLGEDYYPRTALAAAGAGGTRTAPLSTAFDVTGSNRGSWQHQGGKSGWIPSTEDVTAGDDVLAVEEVAAPREWTAQVEPGVQITFSTIPSGGNDLKRIRFSREMFNKWEAQRWWGENYDRIVELYNVVTFSGRQQGCSTPMSSVDDSVLRDSSYSRGGSTSRGSPIAAAPPVASKEALARSASCKGTPAAAGSSSAPYAAAPSTRAAYYPSAAVPDPSDHVWAHHFNMLNSAAAAGTSATGGGYPSSYDPSRATNSSRDEASVSLSNVSDLEAAEWIEEDEPGVCLTIRELGDGTRELRRIRFSRERFGEERAKVWWEQNRERIQAEYL</sequence>
<evidence type="ECO:0000256" key="4">
    <source>
        <dbReference type="SAM" id="MobiDB-lite"/>
    </source>
</evidence>
<dbReference type="PANTHER" id="PTHR46058:SF11">
    <property type="entry name" value="BRX DOMAIN-CONTAINING PROTEIN"/>
    <property type="match status" value="1"/>
</dbReference>
<evidence type="ECO:0000259" key="5">
    <source>
        <dbReference type="PROSITE" id="PS51514"/>
    </source>
</evidence>
<comment type="subcellular location">
    <subcellularLocation>
        <location evidence="1">Nucleus</location>
    </subcellularLocation>
</comment>
<feature type="domain" description="BRX" evidence="5">
    <location>
        <begin position="200"/>
        <end position="255"/>
    </location>
</feature>
<dbReference type="Pfam" id="PF08381">
    <property type="entry name" value="BRX"/>
    <property type="match status" value="2"/>
</dbReference>
<evidence type="ECO:0000313" key="6">
    <source>
        <dbReference type="EMBL" id="WVZ86986.1"/>
    </source>
</evidence>
<feature type="region of interest" description="Disordered" evidence="4">
    <location>
        <begin position="365"/>
        <end position="390"/>
    </location>
</feature>
<keyword evidence="3" id="KW-0539">Nucleus</keyword>
<dbReference type="Proteomes" id="UP001341281">
    <property type="component" value="Chromosome 07"/>
</dbReference>
<dbReference type="PROSITE" id="PS51514">
    <property type="entry name" value="BRX"/>
    <property type="match status" value="2"/>
</dbReference>
<name>A0AAQ3U7R8_PASNO</name>
<organism evidence="6 7">
    <name type="scientific">Paspalum notatum var. saurae</name>
    <dbReference type="NCBI Taxonomy" id="547442"/>
    <lineage>
        <taxon>Eukaryota</taxon>
        <taxon>Viridiplantae</taxon>
        <taxon>Streptophyta</taxon>
        <taxon>Embryophyta</taxon>
        <taxon>Tracheophyta</taxon>
        <taxon>Spermatophyta</taxon>
        <taxon>Magnoliopsida</taxon>
        <taxon>Liliopsida</taxon>
        <taxon>Poales</taxon>
        <taxon>Poaceae</taxon>
        <taxon>PACMAD clade</taxon>
        <taxon>Panicoideae</taxon>
        <taxon>Andropogonodae</taxon>
        <taxon>Paspaleae</taxon>
        <taxon>Paspalinae</taxon>
        <taxon>Paspalum</taxon>
    </lineage>
</organism>
<protein>
    <recommendedName>
        <fullName evidence="5">BRX domain-containing protein</fullName>
    </recommendedName>
</protein>
<gene>
    <name evidence="6" type="ORF">U9M48_033694</name>
</gene>
<dbReference type="GO" id="GO:0005634">
    <property type="term" value="C:nucleus"/>
    <property type="evidence" value="ECO:0007669"/>
    <property type="project" value="UniProtKB-SubCell"/>
</dbReference>
<evidence type="ECO:0000256" key="1">
    <source>
        <dbReference type="ARBA" id="ARBA00004123"/>
    </source>
</evidence>
<dbReference type="InterPro" id="IPR013591">
    <property type="entry name" value="Brevis_radix_dom"/>
</dbReference>
<reference evidence="6 7" key="1">
    <citation type="submission" date="2024-02" db="EMBL/GenBank/DDBJ databases">
        <title>High-quality chromosome-scale genome assembly of Pensacola bahiagrass (Paspalum notatum Flugge var. saurae).</title>
        <authorList>
            <person name="Vega J.M."/>
            <person name="Podio M."/>
            <person name="Orjuela J."/>
            <person name="Siena L.A."/>
            <person name="Pessino S.C."/>
            <person name="Combes M.C."/>
            <person name="Mariac C."/>
            <person name="Albertini E."/>
            <person name="Pupilli F."/>
            <person name="Ortiz J.P.A."/>
            <person name="Leblanc O."/>
        </authorList>
    </citation>
    <scope>NUCLEOTIDE SEQUENCE [LARGE SCALE GENOMIC DNA]</scope>
    <source>
        <strain evidence="6">R1</strain>
        <tissue evidence="6">Leaf</tissue>
    </source>
</reference>
<proteinExistence type="inferred from homology"/>
<dbReference type="InterPro" id="IPR044532">
    <property type="entry name" value="BRX-like"/>
</dbReference>
<dbReference type="PANTHER" id="PTHR46058">
    <property type="entry name" value="PROTEIN BREVIS RADIX-LIKE 1"/>
    <property type="match status" value="1"/>
</dbReference>
<evidence type="ECO:0000313" key="7">
    <source>
        <dbReference type="Proteomes" id="UP001341281"/>
    </source>
</evidence>
<dbReference type="InterPro" id="IPR027988">
    <property type="entry name" value="BRX_N"/>
</dbReference>